<dbReference type="EMBL" id="ACXX02000012">
    <property type="protein sequence ID" value="EGD46594.1"/>
    <property type="molecule type" value="Genomic_DNA"/>
</dbReference>
<dbReference type="Pfam" id="PF03358">
    <property type="entry name" value="FMN_red"/>
    <property type="match status" value="1"/>
</dbReference>
<evidence type="ECO:0000313" key="2">
    <source>
        <dbReference type="EMBL" id="EGD46594.1"/>
    </source>
</evidence>
<dbReference type="eggNOG" id="COG0655">
    <property type="taxonomic scope" value="Bacteria"/>
</dbReference>
<dbReference type="InterPro" id="IPR050104">
    <property type="entry name" value="FMN-dep_NADH:Q_OxRdtase_AzoR1"/>
</dbReference>
<name>F1TFX5_9FIRM</name>
<dbReference type="PANTHER" id="PTHR43741:SF4">
    <property type="entry name" value="FMN-DEPENDENT NADH:QUINONE OXIDOREDUCTASE"/>
    <property type="match status" value="1"/>
</dbReference>
<organism evidence="2 3">
    <name type="scientific">Ruminiclostridium papyrosolvens DSM 2782</name>
    <dbReference type="NCBI Taxonomy" id="588581"/>
    <lineage>
        <taxon>Bacteria</taxon>
        <taxon>Bacillati</taxon>
        <taxon>Bacillota</taxon>
        <taxon>Clostridia</taxon>
        <taxon>Eubacteriales</taxon>
        <taxon>Oscillospiraceae</taxon>
        <taxon>Ruminiclostridium</taxon>
    </lineage>
</organism>
<dbReference type="GO" id="GO:0016491">
    <property type="term" value="F:oxidoreductase activity"/>
    <property type="evidence" value="ECO:0007669"/>
    <property type="project" value="InterPro"/>
</dbReference>
<dbReference type="OrthoDB" id="3789967at2"/>
<protein>
    <submittedName>
        <fullName evidence="2">NADPH-dependent FMN reductase</fullName>
    </submittedName>
</protein>
<keyword evidence="3" id="KW-1185">Reference proteome</keyword>
<gene>
    <name evidence="2" type="ORF">Cpap_0975</name>
</gene>
<dbReference type="STRING" id="588581.Cpap_0975"/>
<accession>F1TFX5</accession>
<reference evidence="2" key="2">
    <citation type="submission" date="2011-01" db="EMBL/GenBank/DDBJ databases">
        <title>The Non-contiguous Finished genome of Clostridium papyrosolvens.</title>
        <authorList>
            <person name="Lucas S."/>
            <person name="Copeland A."/>
            <person name="Lapidus A."/>
            <person name="Cheng J.-F."/>
            <person name="Goodwin L."/>
            <person name="Pitluck S."/>
            <person name="Misra M."/>
            <person name="Chertkov O."/>
            <person name="Detter J.C."/>
            <person name="Han C."/>
            <person name="Tapia R."/>
            <person name="Land M."/>
            <person name="Hauser L."/>
            <person name="Kyrpides N."/>
            <person name="Ivanova N."/>
            <person name="Pagani I."/>
            <person name="Mouttaki H."/>
            <person name="He Z."/>
            <person name="Zhou J."/>
            <person name="Hemme C.L."/>
            <person name="Woyke T."/>
        </authorList>
    </citation>
    <scope>NUCLEOTIDE SEQUENCE [LARGE SCALE GENOMIC DNA]</scope>
    <source>
        <strain evidence="2">DSM 2782</strain>
    </source>
</reference>
<dbReference type="Proteomes" id="UP000003860">
    <property type="component" value="Unassembled WGS sequence"/>
</dbReference>
<dbReference type="InterPro" id="IPR029039">
    <property type="entry name" value="Flavoprotein-like_sf"/>
</dbReference>
<comment type="caution">
    <text evidence="2">The sequence shown here is derived from an EMBL/GenBank/DDBJ whole genome shotgun (WGS) entry which is preliminary data.</text>
</comment>
<dbReference type="AlphaFoldDB" id="F1TFX5"/>
<feature type="domain" description="NADPH-dependent FMN reductase-like" evidence="1">
    <location>
        <begin position="1"/>
        <end position="152"/>
    </location>
</feature>
<dbReference type="InterPro" id="IPR005025">
    <property type="entry name" value="FMN_Rdtase-like_dom"/>
</dbReference>
<dbReference type="PANTHER" id="PTHR43741">
    <property type="entry name" value="FMN-DEPENDENT NADH-AZOREDUCTASE 1"/>
    <property type="match status" value="1"/>
</dbReference>
<sequence length="233" mass="27067">MKITMIHGQNHKGSTYHIGRLLADKLASEDEITEFFLPRDLNHFCMGCYQCIEDGTKCPYYTEKQIITDAMEKADMLIFTTPNYCMGPSASMKAFLDLMFTYWMPHCPREWMFTKKAAVISTAAGAGAKHAIKNVKKSLFYWGVPYIKSYGINVQASNWAGVKEDKKIKIDKDMNKLARRFAHIERPRVCIKTKLVFFIMAKMHKAGGDTSPVERQYWEERGWLNKERPWKKR</sequence>
<dbReference type="Gene3D" id="3.40.50.360">
    <property type="match status" value="1"/>
</dbReference>
<evidence type="ECO:0000259" key="1">
    <source>
        <dbReference type="Pfam" id="PF03358"/>
    </source>
</evidence>
<dbReference type="SUPFAM" id="SSF52218">
    <property type="entry name" value="Flavoproteins"/>
    <property type="match status" value="1"/>
</dbReference>
<dbReference type="RefSeq" id="WP_004620984.1">
    <property type="nucleotide sequence ID" value="NZ_ACXX02000012.1"/>
</dbReference>
<proteinExistence type="predicted"/>
<reference evidence="2" key="1">
    <citation type="submission" date="2009-07" db="EMBL/GenBank/DDBJ databases">
        <authorList>
            <consortium name="US DOE Joint Genome Institute (JGI-PGF)"/>
            <person name="Lucas S."/>
            <person name="Copeland A."/>
            <person name="Lapidus A."/>
            <person name="Glavina del Rio T."/>
            <person name="Tice H."/>
            <person name="Bruce D."/>
            <person name="Goodwin L."/>
            <person name="Pitluck S."/>
            <person name="Larimer F."/>
            <person name="Land M.L."/>
            <person name="Mouttaki H."/>
            <person name="He Z."/>
            <person name="Zhou J."/>
            <person name="Hemme C.L."/>
        </authorList>
    </citation>
    <scope>NUCLEOTIDE SEQUENCE [LARGE SCALE GENOMIC DNA]</scope>
    <source>
        <strain evidence="2">DSM 2782</strain>
    </source>
</reference>
<evidence type="ECO:0000313" key="3">
    <source>
        <dbReference type="Proteomes" id="UP000003860"/>
    </source>
</evidence>